<dbReference type="OrthoDB" id="10530119at2759"/>
<name>A0A8H5HE81_9AGAR</name>
<feature type="region of interest" description="Disordered" evidence="1">
    <location>
        <begin position="1"/>
        <end position="24"/>
    </location>
</feature>
<feature type="transmembrane region" description="Helical" evidence="2">
    <location>
        <begin position="121"/>
        <end position="144"/>
    </location>
</feature>
<evidence type="ECO:0000313" key="4">
    <source>
        <dbReference type="Proteomes" id="UP000518752"/>
    </source>
</evidence>
<keyword evidence="2" id="KW-0472">Membrane</keyword>
<proteinExistence type="predicted"/>
<keyword evidence="4" id="KW-1185">Reference proteome</keyword>
<accession>A0A8H5HE81</accession>
<gene>
    <name evidence="3" type="ORF">D9757_007549</name>
</gene>
<evidence type="ECO:0000256" key="1">
    <source>
        <dbReference type="SAM" id="MobiDB-lite"/>
    </source>
</evidence>
<comment type="caution">
    <text evidence="3">The sequence shown here is derived from an EMBL/GenBank/DDBJ whole genome shotgun (WGS) entry which is preliminary data.</text>
</comment>
<organism evidence="3 4">
    <name type="scientific">Collybiopsis confluens</name>
    <dbReference type="NCBI Taxonomy" id="2823264"/>
    <lineage>
        <taxon>Eukaryota</taxon>
        <taxon>Fungi</taxon>
        <taxon>Dikarya</taxon>
        <taxon>Basidiomycota</taxon>
        <taxon>Agaricomycotina</taxon>
        <taxon>Agaricomycetes</taxon>
        <taxon>Agaricomycetidae</taxon>
        <taxon>Agaricales</taxon>
        <taxon>Marasmiineae</taxon>
        <taxon>Omphalotaceae</taxon>
        <taxon>Collybiopsis</taxon>
    </lineage>
</organism>
<keyword evidence="2" id="KW-0812">Transmembrane</keyword>
<dbReference type="AlphaFoldDB" id="A0A8H5HE81"/>
<feature type="transmembrane region" description="Helical" evidence="2">
    <location>
        <begin position="48"/>
        <end position="70"/>
    </location>
</feature>
<sequence length="154" mass="17307">MTTTIMVPHPAPTDDPETGASEAKAKTLTDWRAESKSRRSIEWLEMHLSTLVGSTAFLLSALFNFSSIYFRFPQQTGRTRTSDMVIVATLRVSSTVYTGRGRVAGIIPTHDPTVVAGPVSWLYGIYVISGMLNVLALVGLYRWWREEKNRARKW</sequence>
<protein>
    <submittedName>
        <fullName evidence="3">Uncharacterized protein</fullName>
    </submittedName>
</protein>
<dbReference type="EMBL" id="JAACJN010000055">
    <property type="protein sequence ID" value="KAF5381901.1"/>
    <property type="molecule type" value="Genomic_DNA"/>
</dbReference>
<keyword evidence="2" id="KW-1133">Transmembrane helix</keyword>
<evidence type="ECO:0000256" key="2">
    <source>
        <dbReference type="SAM" id="Phobius"/>
    </source>
</evidence>
<dbReference type="Proteomes" id="UP000518752">
    <property type="component" value="Unassembled WGS sequence"/>
</dbReference>
<evidence type="ECO:0000313" key="3">
    <source>
        <dbReference type="EMBL" id="KAF5381901.1"/>
    </source>
</evidence>
<reference evidence="3 4" key="1">
    <citation type="journal article" date="2020" name="ISME J.">
        <title>Uncovering the hidden diversity of litter-decomposition mechanisms in mushroom-forming fungi.</title>
        <authorList>
            <person name="Floudas D."/>
            <person name="Bentzer J."/>
            <person name="Ahren D."/>
            <person name="Johansson T."/>
            <person name="Persson P."/>
            <person name="Tunlid A."/>
        </authorList>
    </citation>
    <scope>NUCLEOTIDE SEQUENCE [LARGE SCALE GENOMIC DNA]</scope>
    <source>
        <strain evidence="3 4">CBS 406.79</strain>
    </source>
</reference>